<feature type="transmembrane region" description="Helical" evidence="8">
    <location>
        <begin position="478"/>
        <end position="498"/>
    </location>
</feature>
<keyword evidence="4 8" id="KW-1133">Transmembrane helix</keyword>
<dbReference type="Proteomes" id="UP000191285">
    <property type="component" value="Unassembled WGS sequence"/>
</dbReference>
<evidence type="ECO:0000256" key="6">
    <source>
        <dbReference type="RuleBase" id="RU003755"/>
    </source>
</evidence>
<dbReference type="AlphaFoldDB" id="A0A1V6SW20"/>
<evidence type="ECO:0000256" key="4">
    <source>
        <dbReference type="ARBA" id="ARBA00022989"/>
    </source>
</evidence>
<dbReference type="OrthoDB" id="8904098at2759"/>
<feature type="transmembrane region" description="Helical" evidence="8">
    <location>
        <begin position="390"/>
        <end position="413"/>
    </location>
</feature>
<evidence type="ECO:0000256" key="7">
    <source>
        <dbReference type="SAM" id="MobiDB-lite"/>
    </source>
</evidence>
<evidence type="ECO:0000313" key="9">
    <source>
        <dbReference type="EMBL" id="OQE17869.1"/>
    </source>
</evidence>
<sequence>MGESLEKREAKIESGFTSPTPEGSLASDEEIRDLRHVSASLPMRVWLAATIGMAERFSYYGTQTLFQNYLQNGPNDAIPGAMGLGKSRATTVNLAFTVLVNVLPLPTSILVDGYLGRYRSLQIFTGIYAVGSAILFATSFPSQIASGIAIPGWIVGAILIAIGLGGVQASVQPFIADQYTEQDMLIKITKRGERVVEDRDLTIQYIYNLYYWMVNVGSLGSIATTLMEKHSGFWSAYLLDLIAVIICVVIVQVAKSKFVHPPVQGSKLPRAARCLWYASRGGFNLNAALPQNQLEKHGRVVPWDKEFIGELRNALSAFKICIGWPIFWVCMGEGAQVSIAQAGQMETHGIPNDLIKSANPIAYVIFGLIVQKLLYPFLQKHKIDFRAVNRITLGFVIMAVAMAYSAVVQAMIYRSGPCYSHPLACKDSDGGQISNRIHVLVQLPTFIIIALAEVFCWPTGSEYTYSHAPKSMKSILQACYIGTAGLGYLIGMALTPLAKDPLLVVLWSLVAGLMFVTACAFRVVFRRY</sequence>
<feature type="region of interest" description="Disordered" evidence="7">
    <location>
        <begin position="1"/>
        <end position="27"/>
    </location>
</feature>
<dbReference type="InterPro" id="IPR036259">
    <property type="entry name" value="MFS_trans_sf"/>
</dbReference>
<keyword evidence="6" id="KW-0813">Transport</keyword>
<evidence type="ECO:0000256" key="5">
    <source>
        <dbReference type="ARBA" id="ARBA00023136"/>
    </source>
</evidence>
<reference evidence="10" key="1">
    <citation type="journal article" date="2017" name="Nat. Microbiol.">
        <title>Global analysis of biosynthetic gene clusters reveals vast potential of secondary metabolite production in Penicillium species.</title>
        <authorList>
            <person name="Nielsen J.C."/>
            <person name="Grijseels S."/>
            <person name="Prigent S."/>
            <person name="Ji B."/>
            <person name="Dainat J."/>
            <person name="Nielsen K.F."/>
            <person name="Frisvad J.C."/>
            <person name="Workman M."/>
            <person name="Nielsen J."/>
        </authorList>
    </citation>
    <scope>NUCLEOTIDE SEQUENCE [LARGE SCALE GENOMIC DNA]</scope>
    <source>
        <strain evidence="10">IBT 24891</strain>
    </source>
</reference>
<feature type="transmembrane region" description="Helical" evidence="8">
    <location>
        <begin position="437"/>
        <end position="457"/>
    </location>
</feature>
<evidence type="ECO:0000256" key="1">
    <source>
        <dbReference type="ARBA" id="ARBA00004141"/>
    </source>
</evidence>
<evidence type="ECO:0000313" key="10">
    <source>
        <dbReference type="Proteomes" id="UP000191285"/>
    </source>
</evidence>
<organism evidence="9 10">
    <name type="scientific">Penicillium steckii</name>
    <dbReference type="NCBI Taxonomy" id="303698"/>
    <lineage>
        <taxon>Eukaryota</taxon>
        <taxon>Fungi</taxon>
        <taxon>Dikarya</taxon>
        <taxon>Ascomycota</taxon>
        <taxon>Pezizomycotina</taxon>
        <taxon>Eurotiomycetes</taxon>
        <taxon>Eurotiomycetidae</taxon>
        <taxon>Eurotiales</taxon>
        <taxon>Aspergillaceae</taxon>
        <taxon>Penicillium</taxon>
    </lineage>
</organism>
<feature type="transmembrane region" description="Helical" evidence="8">
    <location>
        <begin position="504"/>
        <end position="525"/>
    </location>
</feature>
<dbReference type="Pfam" id="PF00854">
    <property type="entry name" value="PTR2"/>
    <property type="match status" value="1"/>
</dbReference>
<keyword evidence="5 8" id="KW-0472">Membrane</keyword>
<feature type="transmembrane region" description="Helical" evidence="8">
    <location>
        <begin position="152"/>
        <end position="175"/>
    </location>
</feature>
<feature type="compositionally biased region" description="Basic and acidic residues" evidence="7">
    <location>
        <begin position="1"/>
        <end position="12"/>
    </location>
</feature>
<accession>A0A1V6SW20</accession>
<evidence type="ECO:0000256" key="3">
    <source>
        <dbReference type="ARBA" id="ARBA00022692"/>
    </source>
</evidence>
<evidence type="ECO:0000256" key="8">
    <source>
        <dbReference type="SAM" id="Phobius"/>
    </source>
</evidence>
<feature type="transmembrane region" description="Helical" evidence="8">
    <location>
        <begin position="234"/>
        <end position="254"/>
    </location>
</feature>
<feature type="transmembrane region" description="Helical" evidence="8">
    <location>
        <begin position="92"/>
        <end position="115"/>
    </location>
</feature>
<keyword evidence="10" id="KW-1185">Reference proteome</keyword>
<keyword evidence="3 6" id="KW-0812">Transmembrane</keyword>
<proteinExistence type="inferred from homology"/>
<dbReference type="PROSITE" id="PS01023">
    <property type="entry name" value="PTR2_2"/>
    <property type="match status" value="1"/>
</dbReference>
<evidence type="ECO:0008006" key="11">
    <source>
        <dbReference type="Google" id="ProtNLM"/>
    </source>
</evidence>
<gene>
    <name evidence="9" type="ORF">PENSTE_c019G05367</name>
</gene>
<feature type="transmembrane region" description="Helical" evidence="8">
    <location>
        <begin position="209"/>
        <end position="227"/>
    </location>
</feature>
<dbReference type="GO" id="GO:0006857">
    <property type="term" value="P:oligopeptide transport"/>
    <property type="evidence" value="ECO:0007669"/>
    <property type="project" value="InterPro"/>
</dbReference>
<dbReference type="PANTHER" id="PTHR11654">
    <property type="entry name" value="OLIGOPEPTIDE TRANSPORTER-RELATED"/>
    <property type="match status" value="1"/>
</dbReference>
<comment type="subcellular location">
    <subcellularLocation>
        <location evidence="1 6">Membrane</location>
        <topology evidence="1 6">Multi-pass membrane protein</topology>
    </subcellularLocation>
</comment>
<dbReference type="EMBL" id="MLKD01000019">
    <property type="protein sequence ID" value="OQE17869.1"/>
    <property type="molecule type" value="Genomic_DNA"/>
</dbReference>
<dbReference type="Gene3D" id="1.20.1250.20">
    <property type="entry name" value="MFS general substrate transporter like domains"/>
    <property type="match status" value="1"/>
</dbReference>
<comment type="caution">
    <text evidence="9">The sequence shown here is derived from an EMBL/GenBank/DDBJ whole genome shotgun (WGS) entry which is preliminary data.</text>
</comment>
<dbReference type="GO" id="GO:0016020">
    <property type="term" value="C:membrane"/>
    <property type="evidence" value="ECO:0007669"/>
    <property type="project" value="UniProtKB-SubCell"/>
</dbReference>
<feature type="transmembrane region" description="Helical" evidence="8">
    <location>
        <begin position="121"/>
        <end position="140"/>
    </location>
</feature>
<dbReference type="InterPro" id="IPR000109">
    <property type="entry name" value="POT_fam"/>
</dbReference>
<feature type="transmembrane region" description="Helical" evidence="8">
    <location>
        <begin position="361"/>
        <end position="378"/>
    </location>
</feature>
<dbReference type="GO" id="GO:0022857">
    <property type="term" value="F:transmembrane transporter activity"/>
    <property type="evidence" value="ECO:0007669"/>
    <property type="project" value="InterPro"/>
</dbReference>
<evidence type="ECO:0000256" key="2">
    <source>
        <dbReference type="ARBA" id="ARBA00005982"/>
    </source>
</evidence>
<dbReference type="SUPFAM" id="SSF103473">
    <property type="entry name" value="MFS general substrate transporter"/>
    <property type="match status" value="1"/>
</dbReference>
<protein>
    <recommendedName>
        <fullName evidence="11">Major facilitator superfamily (MFS) profile domain-containing protein</fullName>
    </recommendedName>
</protein>
<comment type="similarity">
    <text evidence="2 6">Belongs to the major facilitator superfamily. Proton-dependent oligopeptide transporter (POT/PTR) (TC 2.A.17) family.</text>
</comment>
<dbReference type="InterPro" id="IPR018456">
    <property type="entry name" value="PTR2_symporter_CS"/>
</dbReference>
<name>A0A1V6SW20_9EURO</name>